<evidence type="ECO:0000259" key="1">
    <source>
        <dbReference type="PROSITE" id="PS50943"/>
    </source>
</evidence>
<dbReference type="PROSITE" id="PS50943">
    <property type="entry name" value="HTH_CROC1"/>
    <property type="match status" value="1"/>
</dbReference>
<dbReference type="InterPro" id="IPR001387">
    <property type="entry name" value="Cro/C1-type_HTH"/>
</dbReference>
<name>M9R8K9_9RHOB</name>
<dbReference type="KEGG" id="oat:OAN307_c09520"/>
<gene>
    <name evidence="2" type="ORF">OAN307_c09520</name>
</gene>
<dbReference type="eggNOG" id="COG1396">
    <property type="taxonomic scope" value="Bacteria"/>
</dbReference>
<dbReference type="SMART" id="SM00530">
    <property type="entry name" value="HTH_XRE"/>
    <property type="match status" value="1"/>
</dbReference>
<sequence length="130" mass="14200">MSTTSHEQNDYFNEANATFGDRLAAARQAKGLDVDGLSEKLGVDVRTIKVWERDADMPHANRIQMLAGLLNVSMVWLVSGESNGSSEVADTFERPVGVNDALGEITQLKATLSAAVEKLDKLQERLQDIP</sequence>
<organism evidence="2 3">
    <name type="scientific">Octadecabacter antarcticus 307</name>
    <dbReference type="NCBI Taxonomy" id="391626"/>
    <lineage>
        <taxon>Bacteria</taxon>
        <taxon>Pseudomonadati</taxon>
        <taxon>Pseudomonadota</taxon>
        <taxon>Alphaproteobacteria</taxon>
        <taxon>Rhodobacterales</taxon>
        <taxon>Roseobacteraceae</taxon>
        <taxon>Octadecabacter</taxon>
    </lineage>
</organism>
<accession>M9R8K9</accession>
<dbReference type="Gene3D" id="1.10.260.40">
    <property type="entry name" value="lambda repressor-like DNA-binding domains"/>
    <property type="match status" value="1"/>
</dbReference>
<dbReference type="SUPFAM" id="SSF47413">
    <property type="entry name" value="lambda repressor-like DNA-binding domains"/>
    <property type="match status" value="1"/>
</dbReference>
<dbReference type="GO" id="GO:0003677">
    <property type="term" value="F:DNA binding"/>
    <property type="evidence" value="ECO:0007669"/>
    <property type="project" value="UniProtKB-KW"/>
</dbReference>
<evidence type="ECO:0000313" key="3">
    <source>
        <dbReference type="Proteomes" id="UP000005307"/>
    </source>
</evidence>
<dbReference type="HOGENOM" id="CLU_066192_6_0_5"/>
<keyword evidence="2" id="KW-0238">DNA-binding</keyword>
<evidence type="ECO:0000313" key="2">
    <source>
        <dbReference type="EMBL" id="AGI66671.1"/>
    </source>
</evidence>
<dbReference type="InterPro" id="IPR010982">
    <property type="entry name" value="Lambda_DNA-bd_dom_sf"/>
</dbReference>
<dbReference type="EMBL" id="CP003740">
    <property type="protein sequence ID" value="AGI66671.1"/>
    <property type="molecule type" value="Genomic_DNA"/>
</dbReference>
<keyword evidence="3" id="KW-1185">Reference proteome</keyword>
<reference evidence="2 3" key="1">
    <citation type="journal article" date="2013" name="PLoS ONE">
        <title>Poles Apart: Arctic and Antarctic Octadecabacter strains Share High Genome Plasticity and a New Type of Xanthorhodopsin.</title>
        <authorList>
            <person name="Vollmers J."/>
            <person name="Voget S."/>
            <person name="Dietrich S."/>
            <person name="Gollnow K."/>
            <person name="Smits M."/>
            <person name="Meyer K."/>
            <person name="Brinkhoff T."/>
            <person name="Simon M."/>
            <person name="Daniel R."/>
        </authorList>
    </citation>
    <scope>NUCLEOTIDE SEQUENCE [LARGE SCALE GENOMIC DNA]</scope>
    <source>
        <strain evidence="2 3">307</strain>
    </source>
</reference>
<proteinExistence type="predicted"/>
<dbReference type="Pfam" id="PF01381">
    <property type="entry name" value="HTH_3"/>
    <property type="match status" value="1"/>
</dbReference>
<dbReference type="Proteomes" id="UP000005307">
    <property type="component" value="Chromosome"/>
</dbReference>
<feature type="domain" description="HTH cro/C1-type" evidence="1">
    <location>
        <begin position="23"/>
        <end position="77"/>
    </location>
</feature>
<protein>
    <submittedName>
        <fullName evidence="2">Putative DNA-binding protein</fullName>
    </submittedName>
</protein>
<dbReference type="AlphaFoldDB" id="M9R8K9"/>
<dbReference type="OrthoDB" id="5659783at2"/>
<dbReference type="CDD" id="cd00093">
    <property type="entry name" value="HTH_XRE"/>
    <property type="match status" value="1"/>
</dbReference>
<dbReference type="STRING" id="391626.OAN307_c09520"/>